<keyword evidence="9" id="KW-1185">Reference proteome</keyword>
<evidence type="ECO:0000256" key="2">
    <source>
        <dbReference type="ARBA" id="ARBA00022692"/>
    </source>
</evidence>
<name>I1I2T9_BRADI</name>
<dbReference type="FunCoup" id="I1I2T9">
    <property type="interactions" value="1"/>
</dbReference>
<feature type="domain" description="Late embryogenesis abundant protein LEA-2 subgroup" evidence="6">
    <location>
        <begin position="118"/>
        <end position="220"/>
    </location>
</feature>
<keyword evidence="2 5" id="KW-0812">Transmembrane</keyword>
<evidence type="ECO:0000256" key="1">
    <source>
        <dbReference type="ARBA" id="ARBA00004167"/>
    </source>
</evidence>
<evidence type="ECO:0000256" key="4">
    <source>
        <dbReference type="ARBA" id="ARBA00023136"/>
    </source>
</evidence>
<dbReference type="PANTHER" id="PTHR31234">
    <property type="entry name" value="LATE EMBRYOGENESIS ABUNDANT (LEA) HYDROXYPROLINE-RICH GLYCOPROTEIN FAMILY"/>
    <property type="match status" value="1"/>
</dbReference>
<reference evidence="7" key="2">
    <citation type="submission" date="2017-06" db="EMBL/GenBank/DDBJ databases">
        <title>WGS assembly of Brachypodium distachyon.</title>
        <authorList>
            <consortium name="The International Brachypodium Initiative"/>
            <person name="Lucas S."/>
            <person name="Harmon-Smith M."/>
            <person name="Lail K."/>
            <person name="Tice H."/>
            <person name="Grimwood J."/>
            <person name="Bruce D."/>
            <person name="Barry K."/>
            <person name="Shu S."/>
            <person name="Lindquist E."/>
            <person name="Wang M."/>
            <person name="Pitluck S."/>
            <person name="Vogel J.P."/>
            <person name="Garvin D.F."/>
            <person name="Mockler T.C."/>
            <person name="Schmutz J."/>
            <person name="Rokhsar D."/>
            <person name="Bevan M.W."/>
        </authorList>
    </citation>
    <scope>NUCLEOTIDE SEQUENCE</scope>
    <source>
        <strain evidence="7">Bd21</strain>
    </source>
</reference>
<evidence type="ECO:0000259" key="6">
    <source>
        <dbReference type="Pfam" id="PF03168"/>
    </source>
</evidence>
<dbReference type="Gramene" id="KQJ96051">
    <property type="protein sequence ID" value="KQJ96051"/>
    <property type="gene ID" value="BRADI_3g20640v3"/>
</dbReference>
<dbReference type="InterPro" id="IPR004864">
    <property type="entry name" value="LEA_2"/>
</dbReference>
<dbReference type="OMA" id="KICHYKV"/>
<evidence type="ECO:0000313" key="8">
    <source>
        <dbReference type="EnsemblPlants" id="KQJ96051"/>
    </source>
</evidence>
<dbReference type="PANTHER" id="PTHR31234:SF72">
    <property type="entry name" value="NDR1_HIN1-LIKE PROTEIN 6"/>
    <property type="match status" value="1"/>
</dbReference>
<dbReference type="HOGENOM" id="CLU_051752_0_3_1"/>
<dbReference type="GO" id="GO:0098542">
    <property type="term" value="P:defense response to other organism"/>
    <property type="evidence" value="ECO:0007669"/>
    <property type="project" value="InterPro"/>
</dbReference>
<keyword evidence="4 5" id="KW-0472">Membrane</keyword>
<dbReference type="InParanoid" id="I1I2T9"/>
<dbReference type="OrthoDB" id="778052at2759"/>
<sequence length="246" mass="26571">MAYDGGSSKPPPPPRYVMLTEEYGADSLVPPPRNGRRRTSDGNPDDGGGFCSCSCCCACICWCCCFLFLLVFAAAASAAYFAYLYKPRAPSYSVSGISVSRFDVSAFDLTVYARLVATVRAENPNAMIGIGYGEGSRTAVSYRGTTLCSGTLPVFYQGYRNTTVMEIAMEGRHGFGSGLQSALEEGEKAGHVPLDVYVSVPVTLRLGTFDLRQVTVNVHCALVVDSLSPKKKPAIKSAHYWPYVEF</sequence>
<reference evidence="7 8" key="1">
    <citation type="journal article" date="2010" name="Nature">
        <title>Genome sequencing and analysis of the model grass Brachypodium distachyon.</title>
        <authorList>
            <consortium name="International Brachypodium Initiative"/>
        </authorList>
    </citation>
    <scope>NUCLEOTIDE SEQUENCE [LARGE SCALE GENOMIC DNA]</scope>
    <source>
        <strain evidence="7 8">Bd21</strain>
    </source>
</reference>
<reference evidence="8" key="3">
    <citation type="submission" date="2018-08" db="UniProtKB">
        <authorList>
            <consortium name="EnsemblPlants"/>
        </authorList>
    </citation>
    <scope>IDENTIFICATION</scope>
    <source>
        <strain evidence="8">cv. Bd21</strain>
    </source>
</reference>
<evidence type="ECO:0000256" key="3">
    <source>
        <dbReference type="ARBA" id="ARBA00022989"/>
    </source>
</evidence>
<gene>
    <name evidence="7" type="ORF">BRADI_3g20640v3</name>
</gene>
<organism evidence="8">
    <name type="scientific">Brachypodium distachyon</name>
    <name type="common">Purple false brome</name>
    <name type="synonym">Trachynia distachya</name>
    <dbReference type="NCBI Taxonomy" id="15368"/>
    <lineage>
        <taxon>Eukaryota</taxon>
        <taxon>Viridiplantae</taxon>
        <taxon>Streptophyta</taxon>
        <taxon>Embryophyta</taxon>
        <taxon>Tracheophyta</taxon>
        <taxon>Spermatophyta</taxon>
        <taxon>Magnoliopsida</taxon>
        <taxon>Liliopsida</taxon>
        <taxon>Poales</taxon>
        <taxon>Poaceae</taxon>
        <taxon>BOP clade</taxon>
        <taxon>Pooideae</taxon>
        <taxon>Stipodae</taxon>
        <taxon>Brachypodieae</taxon>
        <taxon>Brachypodium</taxon>
    </lineage>
</organism>
<evidence type="ECO:0000256" key="5">
    <source>
        <dbReference type="SAM" id="Phobius"/>
    </source>
</evidence>
<dbReference type="EnsemblPlants" id="KQJ96051">
    <property type="protein sequence ID" value="KQJ96051"/>
    <property type="gene ID" value="BRADI_3g20640v3"/>
</dbReference>
<dbReference type="AlphaFoldDB" id="I1I2T9"/>
<dbReference type="GO" id="GO:0016020">
    <property type="term" value="C:membrane"/>
    <property type="evidence" value="ECO:0007669"/>
    <property type="project" value="UniProtKB-SubCell"/>
</dbReference>
<feature type="transmembrane region" description="Helical" evidence="5">
    <location>
        <begin position="66"/>
        <end position="85"/>
    </location>
</feature>
<accession>I1I2T9</accession>
<dbReference type="Pfam" id="PF03168">
    <property type="entry name" value="LEA_2"/>
    <property type="match status" value="1"/>
</dbReference>
<dbReference type="EMBL" id="CM000882">
    <property type="protein sequence ID" value="KQJ96051.1"/>
    <property type="molecule type" value="Genomic_DNA"/>
</dbReference>
<evidence type="ECO:0000313" key="9">
    <source>
        <dbReference type="Proteomes" id="UP000008810"/>
    </source>
</evidence>
<protein>
    <recommendedName>
        <fullName evidence="6">Late embryogenesis abundant protein LEA-2 subgroup domain-containing protein</fullName>
    </recommendedName>
</protein>
<comment type="subcellular location">
    <subcellularLocation>
        <location evidence="1">Membrane</location>
        <topology evidence="1">Single-pass membrane protein</topology>
    </subcellularLocation>
</comment>
<proteinExistence type="predicted"/>
<dbReference type="Proteomes" id="UP000008810">
    <property type="component" value="Chromosome 3"/>
</dbReference>
<dbReference type="InterPro" id="IPR044839">
    <property type="entry name" value="NDR1-like"/>
</dbReference>
<dbReference type="STRING" id="15368.I1I2T9"/>
<keyword evidence="3 5" id="KW-1133">Transmembrane helix</keyword>
<evidence type="ECO:0000313" key="7">
    <source>
        <dbReference type="EMBL" id="KQJ96051.1"/>
    </source>
</evidence>
<dbReference type="eggNOG" id="ENOG502RX7K">
    <property type="taxonomic scope" value="Eukaryota"/>
</dbReference>